<proteinExistence type="predicted"/>
<keyword evidence="2" id="KW-1185">Reference proteome</keyword>
<sequence length="76" mass="8067">LPLGLIWGLVFGFLEGRRTTEVLGAVAGSRTRTATAAAGTASPRPALFTVRHLSDGSGQVYSQSTALAGDREFYRR</sequence>
<comment type="caution">
    <text evidence="1">The sequence shown here is derived from an EMBL/GenBank/DDBJ whole genome shotgun (WGS) entry which is preliminary data.</text>
</comment>
<dbReference type="Pfam" id="PF18943">
    <property type="entry name" value="DUF5690"/>
    <property type="match status" value="1"/>
</dbReference>
<organism evidence="1 2">
    <name type="scientific">Mycolicibacterium brumae</name>
    <dbReference type="NCBI Taxonomy" id="85968"/>
    <lineage>
        <taxon>Bacteria</taxon>
        <taxon>Bacillati</taxon>
        <taxon>Actinomycetota</taxon>
        <taxon>Actinomycetes</taxon>
        <taxon>Mycobacteriales</taxon>
        <taxon>Mycobacteriaceae</taxon>
        <taxon>Mycolicibacterium</taxon>
    </lineage>
</organism>
<dbReference type="EMBL" id="PDCN02000033">
    <property type="protein sequence ID" value="PIB73332.1"/>
    <property type="molecule type" value="Genomic_DNA"/>
</dbReference>
<dbReference type="InterPro" id="IPR043745">
    <property type="entry name" value="DUF5690"/>
</dbReference>
<gene>
    <name evidence="1" type="ORF">CQY22_017130</name>
</gene>
<evidence type="ECO:0000313" key="2">
    <source>
        <dbReference type="Proteomes" id="UP000230551"/>
    </source>
</evidence>
<feature type="non-terminal residue" evidence="1">
    <location>
        <position position="1"/>
    </location>
</feature>
<name>A0A2G5P4Q4_9MYCO</name>
<reference evidence="1 2" key="1">
    <citation type="journal article" date="2017" name="Infect. Genet. Evol.">
        <title>The new phylogeny of the genus Mycobacterium: The old and the news.</title>
        <authorList>
            <person name="Tortoli E."/>
            <person name="Fedrizzi T."/>
            <person name="Meehan C.J."/>
            <person name="Trovato A."/>
            <person name="Grottola A."/>
            <person name="Giacobazzi E."/>
            <person name="Serpini G.F."/>
            <person name="Tagliazucchi S."/>
            <person name="Fabio A."/>
            <person name="Bettua C."/>
            <person name="Bertorelli R."/>
            <person name="Frascaro F."/>
            <person name="De Sanctis V."/>
            <person name="Pecorari M."/>
            <person name="Jousson O."/>
            <person name="Segata N."/>
            <person name="Cirillo D.M."/>
        </authorList>
    </citation>
    <scope>NUCLEOTIDE SEQUENCE [LARGE SCALE GENOMIC DNA]</scope>
    <source>
        <strain evidence="1 2">CIP1034565</strain>
    </source>
</reference>
<dbReference type="Proteomes" id="UP000230551">
    <property type="component" value="Unassembled WGS sequence"/>
</dbReference>
<accession>A0A2G5P4Q4</accession>
<evidence type="ECO:0000313" key="1">
    <source>
        <dbReference type="EMBL" id="PIB73332.1"/>
    </source>
</evidence>
<protein>
    <submittedName>
        <fullName evidence="1">Uncharacterized protein</fullName>
    </submittedName>
</protein>
<dbReference type="AlphaFoldDB" id="A0A2G5P4Q4"/>
<dbReference type="RefSeq" id="WP_165782313.1">
    <property type="nucleotide sequence ID" value="NZ_PDCN02000033.1"/>
</dbReference>